<dbReference type="PANTHER" id="PTHR19862">
    <property type="entry name" value="WD REPEAT-CONTAINING PROTEIN 48"/>
    <property type="match status" value="1"/>
</dbReference>
<dbReference type="STRING" id="869754.A0A1A0H595"/>
<dbReference type="GO" id="GO:0000724">
    <property type="term" value="P:double-strand break repair via homologous recombination"/>
    <property type="evidence" value="ECO:0007669"/>
    <property type="project" value="TreeGrafter"/>
</dbReference>
<sequence length="1040" mass="118016">MAHPRKGLSYVLGDTSEKENHILPINAMQFSKSRQQLYTASRDGTVKVWGATEQTPDSKSGIPVDEDVYYDDLQDVAETILKLETSLSSSPLGYTLPTSTYDPLITRSYNVHFDWVNDLKLVNNDRNLVSASADLSLKLIDIEGDERHVQKFQNIHTDYVKKISSIPLQNSLVSGGLDGKVVVWDMSRLAPVLNFENNSTGLNFTSSIYALSNDDGYLISTGGPNNTINLYDRRIPIDGNANLIRKLVGHQDTIRCLLMNSNFILSGSSDSTIKLWDLRNFNVYKNFDVHDDAVWSLCTGASSDPGSSSITDFKEFYSGDKAGNIIKTDLNYLSTHSNYEEDDRFFNSTFMCSDQAYIDEKIGLCTLVAKASSPIISLCVEGENSIFASCYDSLKRFNIPKTKDLAKYQYLRACLDHSDCLDRKFDDDSNPGLDSPVNQSDLDSDFYDIISHLTTDSTNIDIASSVSGTSRAFLPHTQETNESDNETQYTSMFLNITGGPSSEYVNAYKDELLDETVEFNPNRFVDETPIEMLLNPIPSDQILTIPFNKTPFQEFCVTPKSISSKKMFKNKRQLIALYVNGDIKIWDIFICKIVKLVPFGGVSRRLKDDELKSRSKEMDLIFQLNQTNEVLTNWCEVYIRSGKLLVTLSETYIGNVEIYYDELVKDYPFLKASEDSSQKSSTVAKTLVISNDTRFWLGRIFLTSLFQKYCQFEWESDKRLRESMRDFREKSGTNVPVLNGDSSSTEGEDIPKRKKLFSRVSSTVPRVKIAVSPLASTGGNITGGIEAYTCDRLPAKVPHDSIAKMLMSNEHLYKEKYSTHGQKNCVDSFFSLYSDERTLREGTDDEYRPLIPDSYFPEDLLIIVYETSTDLGNFRDLCSFHLGDLKQLEHCDVTVENQLVNQLRYNIPKWIGTPILYNKFPVKEQPKISFHLIETDYALLPANMKIGGKSQKKIKKLPAIETTIKLSSHSMLRVGKILQFLTEKFESRTTEMKMKKPATEWLLLECKGQELDAKMTLQTIKTLIWKSGTQIELYYHRKFD</sequence>
<dbReference type="Pfam" id="PF00400">
    <property type="entry name" value="WD40"/>
    <property type="match status" value="3"/>
</dbReference>
<dbReference type="PANTHER" id="PTHR19862:SF14">
    <property type="entry name" value="WD REPEAT-CONTAINING PROTEIN 48"/>
    <property type="match status" value="1"/>
</dbReference>
<dbReference type="InterPro" id="IPR001680">
    <property type="entry name" value="WD40_rpt"/>
</dbReference>
<dbReference type="SMART" id="SM00320">
    <property type="entry name" value="WD40"/>
    <property type="match status" value="6"/>
</dbReference>
<dbReference type="InterPro" id="IPR051246">
    <property type="entry name" value="WDR48"/>
</dbReference>
<evidence type="ECO:0000256" key="2">
    <source>
        <dbReference type="ARBA" id="ARBA00022574"/>
    </source>
</evidence>
<organism evidence="5 6">
    <name type="scientific">Metschnikowia bicuspidata var. bicuspidata NRRL YB-4993</name>
    <dbReference type="NCBI Taxonomy" id="869754"/>
    <lineage>
        <taxon>Eukaryota</taxon>
        <taxon>Fungi</taxon>
        <taxon>Dikarya</taxon>
        <taxon>Ascomycota</taxon>
        <taxon>Saccharomycotina</taxon>
        <taxon>Pichiomycetes</taxon>
        <taxon>Metschnikowiaceae</taxon>
        <taxon>Metschnikowia</taxon>
    </lineage>
</organism>
<dbReference type="Gene3D" id="2.130.10.10">
    <property type="entry name" value="YVTN repeat-like/Quinoprotein amine dehydrogenase"/>
    <property type="match status" value="2"/>
</dbReference>
<dbReference type="PROSITE" id="PS50082">
    <property type="entry name" value="WD_REPEATS_2"/>
    <property type="match status" value="3"/>
</dbReference>
<dbReference type="OrthoDB" id="2421129at2759"/>
<dbReference type="Proteomes" id="UP000092555">
    <property type="component" value="Unassembled WGS sequence"/>
</dbReference>
<dbReference type="InterPro" id="IPR019775">
    <property type="entry name" value="WD40_repeat_CS"/>
</dbReference>
<evidence type="ECO:0000256" key="4">
    <source>
        <dbReference type="PROSITE-ProRule" id="PRU00221"/>
    </source>
</evidence>
<name>A0A1A0H595_9ASCO</name>
<dbReference type="PROSITE" id="PS00678">
    <property type="entry name" value="WD_REPEATS_1"/>
    <property type="match status" value="2"/>
</dbReference>
<evidence type="ECO:0000313" key="6">
    <source>
        <dbReference type="Proteomes" id="UP000092555"/>
    </source>
</evidence>
<dbReference type="RefSeq" id="XP_018709628.1">
    <property type="nucleotide sequence ID" value="XM_018854434.1"/>
</dbReference>
<keyword evidence="2 4" id="KW-0853">WD repeat</keyword>
<keyword evidence="3" id="KW-0677">Repeat</keyword>
<dbReference type="InterPro" id="IPR021772">
    <property type="entry name" value="WDR48/Bun107"/>
</dbReference>
<comment type="similarity">
    <text evidence="1">Belongs to the WD repeat WDR48 family.</text>
</comment>
<dbReference type="PROSITE" id="PS50294">
    <property type="entry name" value="WD_REPEATS_REGION"/>
    <property type="match status" value="3"/>
</dbReference>
<evidence type="ECO:0000313" key="5">
    <source>
        <dbReference type="EMBL" id="OBA19093.1"/>
    </source>
</evidence>
<evidence type="ECO:0000256" key="1">
    <source>
        <dbReference type="ARBA" id="ARBA00006917"/>
    </source>
</evidence>
<feature type="repeat" description="WD" evidence="4">
    <location>
        <begin position="18"/>
        <end position="49"/>
    </location>
</feature>
<dbReference type="InterPro" id="IPR020472">
    <property type="entry name" value="WD40_PAC1"/>
</dbReference>
<dbReference type="GeneID" id="30027410"/>
<dbReference type="AlphaFoldDB" id="A0A1A0H595"/>
<protein>
    <submittedName>
        <fullName evidence="5">WD40 repeat-like protein</fullName>
    </submittedName>
</protein>
<feature type="repeat" description="WD" evidence="4">
    <location>
        <begin position="153"/>
        <end position="194"/>
    </location>
</feature>
<reference evidence="5 6" key="1">
    <citation type="submission" date="2016-05" db="EMBL/GenBank/DDBJ databases">
        <title>Comparative genomics of biotechnologically important yeasts.</title>
        <authorList>
            <consortium name="DOE Joint Genome Institute"/>
            <person name="Riley R."/>
            <person name="Haridas S."/>
            <person name="Wolfe K.H."/>
            <person name="Lopes M.R."/>
            <person name="Hittinger C.T."/>
            <person name="Goker M."/>
            <person name="Salamov A."/>
            <person name="Wisecaver J."/>
            <person name="Long T.M."/>
            <person name="Aerts A.L."/>
            <person name="Barry K."/>
            <person name="Choi C."/>
            <person name="Clum A."/>
            <person name="Coughlan A.Y."/>
            <person name="Deshpande S."/>
            <person name="Douglass A.P."/>
            <person name="Hanson S.J."/>
            <person name="Klenk H.-P."/>
            <person name="LaButti K."/>
            <person name="Lapidus A."/>
            <person name="Lindquist E."/>
            <person name="Lipzen A."/>
            <person name="Meier-kolthoff J.P."/>
            <person name="Ohm R.A."/>
            <person name="Otillar R.P."/>
            <person name="Pangilinan J."/>
            <person name="Peng Y."/>
            <person name="Rokas A."/>
            <person name="Rosa C.A."/>
            <person name="Scheuner C."/>
            <person name="Sibirny A.A."/>
            <person name="Slot J.C."/>
            <person name="Stielow J.B."/>
            <person name="Sun H."/>
            <person name="Kurtzman C.P."/>
            <person name="Blackwell M."/>
            <person name="Grigoriev I.V."/>
            <person name="Jeffries T.W."/>
        </authorList>
    </citation>
    <scope>NUCLEOTIDE SEQUENCE [LARGE SCALE GENOMIC DNA]</scope>
    <source>
        <strain evidence="5 6">NRRL YB-4993</strain>
    </source>
</reference>
<gene>
    <name evidence="5" type="ORF">METBIDRAFT_13839</name>
</gene>
<evidence type="ECO:0000256" key="3">
    <source>
        <dbReference type="ARBA" id="ARBA00022737"/>
    </source>
</evidence>
<dbReference type="GO" id="GO:0043130">
    <property type="term" value="F:ubiquitin binding"/>
    <property type="evidence" value="ECO:0007669"/>
    <property type="project" value="TreeGrafter"/>
</dbReference>
<proteinExistence type="inferred from homology"/>
<dbReference type="InterPro" id="IPR015943">
    <property type="entry name" value="WD40/YVTN_repeat-like_dom_sf"/>
</dbReference>
<dbReference type="PRINTS" id="PR00320">
    <property type="entry name" value="GPROTEINBRPT"/>
</dbReference>
<dbReference type="EMBL" id="LXTC01000008">
    <property type="protein sequence ID" value="OBA19093.1"/>
    <property type="molecule type" value="Genomic_DNA"/>
</dbReference>
<comment type="caution">
    <text evidence="5">The sequence shown here is derived from an EMBL/GenBank/DDBJ whole genome shotgun (WGS) entry which is preliminary data.</text>
</comment>
<accession>A0A1A0H595</accession>
<feature type="repeat" description="WD" evidence="4">
    <location>
        <begin position="247"/>
        <end position="286"/>
    </location>
</feature>
<dbReference type="Pfam" id="PF11816">
    <property type="entry name" value="DUF3337"/>
    <property type="match status" value="1"/>
</dbReference>
<dbReference type="SUPFAM" id="SSF50978">
    <property type="entry name" value="WD40 repeat-like"/>
    <property type="match status" value="1"/>
</dbReference>
<dbReference type="InterPro" id="IPR036322">
    <property type="entry name" value="WD40_repeat_dom_sf"/>
</dbReference>
<keyword evidence="6" id="KW-1185">Reference proteome</keyword>